<evidence type="ECO:0000313" key="2">
    <source>
        <dbReference type="Proteomes" id="UP000220102"/>
    </source>
</evidence>
<dbReference type="NCBIfam" id="TIGR04183">
    <property type="entry name" value="Por_Secre_tail"/>
    <property type="match status" value="1"/>
</dbReference>
<dbReference type="EMBL" id="PDEQ01000006">
    <property type="protein sequence ID" value="PEN12769.1"/>
    <property type="molecule type" value="Genomic_DNA"/>
</dbReference>
<keyword evidence="2" id="KW-1185">Reference proteome</keyword>
<evidence type="ECO:0008006" key="3">
    <source>
        <dbReference type="Google" id="ProtNLM"/>
    </source>
</evidence>
<gene>
    <name evidence="1" type="ORF">CRI94_12165</name>
</gene>
<proteinExistence type="predicted"/>
<evidence type="ECO:0000313" key="1">
    <source>
        <dbReference type="EMBL" id="PEN12769.1"/>
    </source>
</evidence>
<dbReference type="RefSeq" id="WP_098076112.1">
    <property type="nucleotide sequence ID" value="NZ_PDEQ01000006.1"/>
</dbReference>
<protein>
    <recommendedName>
        <fullName evidence="3">Secretion system C-terminal sorting domain-containing protein</fullName>
    </recommendedName>
</protein>
<dbReference type="Proteomes" id="UP000220102">
    <property type="component" value="Unassembled WGS sequence"/>
</dbReference>
<accession>A0A2A8CVI6</accession>
<name>A0A2A8CVI6_9BACT</name>
<dbReference type="InterPro" id="IPR026444">
    <property type="entry name" value="Secre_tail"/>
</dbReference>
<reference evidence="1 2" key="1">
    <citation type="submission" date="2017-10" db="EMBL/GenBank/DDBJ databases">
        <title>Draft genome of Longibacter Salinarum.</title>
        <authorList>
            <person name="Goh K.M."/>
            <person name="Shamsir M.S."/>
            <person name="Lim S.W."/>
        </authorList>
    </citation>
    <scope>NUCLEOTIDE SEQUENCE [LARGE SCALE GENOMIC DNA]</scope>
    <source>
        <strain evidence="1 2">KCTC 52045</strain>
    </source>
</reference>
<comment type="caution">
    <text evidence="1">The sequence shown here is derived from an EMBL/GenBank/DDBJ whole genome shotgun (WGS) entry which is preliminary data.</text>
</comment>
<dbReference type="AlphaFoldDB" id="A0A2A8CVI6"/>
<organism evidence="1 2">
    <name type="scientific">Longibacter salinarum</name>
    <dbReference type="NCBI Taxonomy" id="1850348"/>
    <lineage>
        <taxon>Bacteria</taxon>
        <taxon>Pseudomonadati</taxon>
        <taxon>Rhodothermota</taxon>
        <taxon>Rhodothermia</taxon>
        <taxon>Rhodothermales</taxon>
        <taxon>Salisaetaceae</taxon>
        <taxon>Longibacter</taxon>
    </lineage>
</organism>
<sequence length="641" mass="67770">MIRSVTTPRFRTRRSSMMVGVLEKSMRGGISVLAMLFCLTFFAATASVAQPTVDVFDDFEDDDVSEYFTFAGETGVTLGTGTDVPAQNGGAAALTADFAAGDGSQGGFIGGFGKNDINADISSYSLPRLNFYYKFNAGSAESAFTIEANIQEDEDGDGSYDPNVDDEFRLFIRVQGDSDFALASAEVERMLVNQNGQAGGDGVFNGTVAAVVFSINEATPDNGSGDPEGGQLVIDYVSFSDGEPIEPNAAPGMTTIFDDIEDDDVSEYFTFAGETGVTLGTSGDTPPENGGAVSLAADFASGDGSQGGFIGGFGKNDINADLSGFSSPRLNFYYKFNAGSPNTSFVLEANVQEDEDGDGSYDPAVDDEFRLKLRVQGASSLQEGAPSYQLASVEIDNLQRNQNGQAGGDGVFNGTVAGVVFSITSATPDDGVGDPEGGQLLLDAISFTADGPLPVELAGFDVRLDGTDAILSWQTLTETNNAGFDVQVASGGDGFRTNGFVDGAGTTSEVQRYQYRVRDLSPGEHRFRLRQVDVDGGSTPTKELTLSIDMASSFTLLRNTANPIQSGDMARVQYLVKEREPVTIELFDILGQRIRTVASGVSTPGAAKTARISTADLASGVYFLRFEGRSFSRTEKLTIVR</sequence>
<dbReference type="OrthoDB" id="647817at2"/>